<keyword evidence="1" id="KW-0472">Membrane</keyword>
<evidence type="ECO:0000313" key="3">
    <source>
        <dbReference type="Proteomes" id="UP001205185"/>
    </source>
</evidence>
<evidence type="ECO:0000256" key="1">
    <source>
        <dbReference type="SAM" id="Phobius"/>
    </source>
</evidence>
<organism evidence="2 3">
    <name type="scientific">Actinokineospora diospyrosa</name>
    <dbReference type="NCBI Taxonomy" id="103728"/>
    <lineage>
        <taxon>Bacteria</taxon>
        <taxon>Bacillati</taxon>
        <taxon>Actinomycetota</taxon>
        <taxon>Actinomycetes</taxon>
        <taxon>Pseudonocardiales</taxon>
        <taxon>Pseudonocardiaceae</taxon>
        <taxon>Actinokineospora</taxon>
    </lineage>
</organism>
<feature type="transmembrane region" description="Helical" evidence="1">
    <location>
        <begin position="63"/>
        <end position="87"/>
    </location>
</feature>
<keyword evidence="1" id="KW-0812">Transmembrane</keyword>
<keyword evidence="1" id="KW-1133">Transmembrane helix</keyword>
<dbReference type="EMBL" id="JAMTCO010000013">
    <property type="protein sequence ID" value="MCP2272716.1"/>
    <property type="molecule type" value="Genomic_DNA"/>
</dbReference>
<evidence type="ECO:0000313" key="2">
    <source>
        <dbReference type="EMBL" id="MCP2272716.1"/>
    </source>
</evidence>
<gene>
    <name evidence="2" type="ORF">LV75_005242</name>
</gene>
<dbReference type="Proteomes" id="UP001205185">
    <property type="component" value="Unassembled WGS sequence"/>
</dbReference>
<proteinExistence type="predicted"/>
<dbReference type="RefSeq" id="WP_253889638.1">
    <property type="nucleotide sequence ID" value="NZ_BAAAVB010000008.1"/>
</dbReference>
<reference evidence="2 3" key="1">
    <citation type="submission" date="2022-06" db="EMBL/GenBank/DDBJ databases">
        <title>Genomic Encyclopedia of Archaeal and Bacterial Type Strains, Phase II (KMG-II): from individual species to whole genera.</title>
        <authorList>
            <person name="Goeker M."/>
        </authorList>
    </citation>
    <scope>NUCLEOTIDE SEQUENCE [LARGE SCALE GENOMIC DNA]</scope>
    <source>
        <strain evidence="2 3">DSM 44255</strain>
    </source>
</reference>
<comment type="caution">
    <text evidence="2">The sequence shown here is derived from an EMBL/GenBank/DDBJ whole genome shotgun (WGS) entry which is preliminary data.</text>
</comment>
<keyword evidence="3" id="KW-1185">Reference proteome</keyword>
<name>A0ABT1IKH4_9PSEU</name>
<sequence>MIRRWVLALTTIVGVALLGVALLVLRVAEEALGPAPEVRGSAWGSLSACGIQPGMTDCDPPELSAGTVTVIVVLAVAGLCALAAVAVDVERRRQTARPGFERRR</sequence>
<accession>A0ABT1IKH4</accession>
<protein>
    <submittedName>
        <fullName evidence="2">Uncharacterized protein</fullName>
    </submittedName>
</protein>